<dbReference type="CDD" id="cd03220">
    <property type="entry name" value="ABC_KpsT_Wzt"/>
    <property type="match status" value="1"/>
</dbReference>
<dbReference type="InterPro" id="IPR015860">
    <property type="entry name" value="ABC_transpr_TagH-like"/>
</dbReference>
<dbReference type="GO" id="GO:0016887">
    <property type="term" value="F:ATP hydrolysis activity"/>
    <property type="evidence" value="ECO:0007669"/>
    <property type="project" value="InterPro"/>
</dbReference>
<dbReference type="GO" id="GO:0016020">
    <property type="term" value="C:membrane"/>
    <property type="evidence" value="ECO:0007669"/>
    <property type="project" value="InterPro"/>
</dbReference>
<dbReference type="GO" id="GO:0005524">
    <property type="term" value="F:ATP binding"/>
    <property type="evidence" value="ECO:0007669"/>
    <property type="project" value="UniProtKB-KW"/>
</dbReference>
<name>A0A345ZQ66_9HYPH</name>
<evidence type="ECO:0000313" key="7">
    <source>
        <dbReference type="Proteomes" id="UP000254889"/>
    </source>
</evidence>
<dbReference type="KEGG" id="ptaw:DW352_00120"/>
<keyword evidence="3" id="KW-0547">Nucleotide-binding</keyword>
<evidence type="ECO:0000256" key="2">
    <source>
        <dbReference type="ARBA" id="ARBA00022448"/>
    </source>
</evidence>
<dbReference type="PANTHER" id="PTHR46743">
    <property type="entry name" value="TEICHOIC ACIDS EXPORT ATP-BINDING PROTEIN TAGH"/>
    <property type="match status" value="1"/>
</dbReference>
<sequence length="252" mass="27608">MSALVLENVNVDFPIYGAQRSFRKALFERATGGFVQRDAKKNDRVVVKALTDITFTLNDGDRLGLVGHNGAGKSTLLRVLAGVYQPVSGRLLVDGDITPLFDTLPGLDPEDTGYENIITAGLLFGLSRERIETIIPDVEQFSELGEYMGLPIRTYSSGMVLRLGFAFATAMHPGILLMDEGIGAGDARFAERAAKRMEEFIGRSRIVVLASHSNHLIRSMCNKAALMESGHIRAIGNVDDILKQYDELVHRA</sequence>
<keyword evidence="7" id="KW-1185">Reference proteome</keyword>
<proteinExistence type="inferred from homology"/>
<keyword evidence="4 6" id="KW-0067">ATP-binding</keyword>
<dbReference type="RefSeq" id="WP_115687382.1">
    <property type="nucleotide sequence ID" value="NZ_CP031417.1"/>
</dbReference>
<organism evidence="6 7">
    <name type="scientific">Pseudolabrys taiwanensis</name>
    <dbReference type="NCBI Taxonomy" id="331696"/>
    <lineage>
        <taxon>Bacteria</taxon>
        <taxon>Pseudomonadati</taxon>
        <taxon>Pseudomonadota</taxon>
        <taxon>Alphaproteobacteria</taxon>
        <taxon>Hyphomicrobiales</taxon>
        <taxon>Xanthobacteraceae</taxon>
        <taxon>Pseudolabrys</taxon>
    </lineage>
</organism>
<dbReference type="Proteomes" id="UP000254889">
    <property type="component" value="Chromosome"/>
</dbReference>
<dbReference type="InterPro" id="IPR027417">
    <property type="entry name" value="P-loop_NTPase"/>
</dbReference>
<evidence type="ECO:0000313" key="6">
    <source>
        <dbReference type="EMBL" id="AXK79063.1"/>
    </source>
</evidence>
<evidence type="ECO:0000259" key="5">
    <source>
        <dbReference type="PROSITE" id="PS50893"/>
    </source>
</evidence>
<evidence type="ECO:0000256" key="3">
    <source>
        <dbReference type="ARBA" id="ARBA00022741"/>
    </source>
</evidence>
<dbReference type="GO" id="GO:0140359">
    <property type="term" value="F:ABC-type transporter activity"/>
    <property type="evidence" value="ECO:0007669"/>
    <property type="project" value="InterPro"/>
</dbReference>
<dbReference type="InterPro" id="IPR050683">
    <property type="entry name" value="Bact_Polysacc_Export_ATP-bd"/>
</dbReference>
<dbReference type="Gene3D" id="3.40.50.300">
    <property type="entry name" value="P-loop containing nucleotide triphosphate hydrolases"/>
    <property type="match status" value="1"/>
</dbReference>
<dbReference type="AlphaFoldDB" id="A0A345ZQ66"/>
<dbReference type="Pfam" id="PF00005">
    <property type="entry name" value="ABC_tran"/>
    <property type="match status" value="1"/>
</dbReference>
<dbReference type="PROSITE" id="PS50893">
    <property type="entry name" value="ABC_TRANSPORTER_2"/>
    <property type="match status" value="1"/>
</dbReference>
<evidence type="ECO:0000256" key="4">
    <source>
        <dbReference type="ARBA" id="ARBA00022840"/>
    </source>
</evidence>
<dbReference type="OrthoDB" id="9778870at2"/>
<dbReference type="EMBL" id="CP031417">
    <property type="protein sequence ID" value="AXK79063.1"/>
    <property type="molecule type" value="Genomic_DNA"/>
</dbReference>
<keyword evidence="2" id="KW-0813">Transport</keyword>
<dbReference type="InterPro" id="IPR003439">
    <property type="entry name" value="ABC_transporter-like_ATP-bd"/>
</dbReference>
<evidence type="ECO:0000256" key="1">
    <source>
        <dbReference type="ARBA" id="ARBA00005417"/>
    </source>
</evidence>
<protein>
    <submittedName>
        <fullName evidence="6">ABC transporter ATP-binding protein</fullName>
    </submittedName>
</protein>
<feature type="domain" description="ABC transporter" evidence="5">
    <location>
        <begin position="34"/>
        <end position="252"/>
    </location>
</feature>
<reference evidence="6 7" key="1">
    <citation type="submission" date="2018-07" db="EMBL/GenBank/DDBJ databases">
        <authorList>
            <person name="Quirk P.G."/>
            <person name="Krulwich T.A."/>
        </authorList>
    </citation>
    <scope>NUCLEOTIDE SEQUENCE [LARGE SCALE GENOMIC DNA]</scope>
    <source>
        <strain evidence="6 7">CC-BB4</strain>
    </source>
</reference>
<comment type="similarity">
    <text evidence="1">Belongs to the ABC transporter superfamily.</text>
</comment>
<dbReference type="SMART" id="SM00382">
    <property type="entry name" value="AAA"/>
    <property type="match status" value="1"/>
</dbReference>
<gene>
    <name evidence="6" type="ORF">DW352_00120</name>
</gene>
<dbReference type="InterPro" id="IPR003593">
    <property type="entry name" value="AAA+_ATPase"/>
</dbReference>
<dbReference type="PANTHER" id="PTHR46743:SF2">
    <property type="entry name" value="TEICHOIC ACIDS EXPORT ATP-BINDING PROTEIN TAGH"/>
    <property type="match status" value="1"/>
</dbReference>
<dbReference type="SUPFAM" id="SSF52540">
    <property type="entry name" value="P-loop containing nucleoside triphosphate hydrolases"/>
    <property type="match status" value="1"/>
</dbReference>
<accession>A0A345ZQ66</accession>